<comment type="catalytic activity">
    <reaction evidence="31">
        <text>dodecanoyl-CoA + acetyl-CoA = 3-oxotetradecanoyl-CoA + CoA</text>
        <dbReference type="Rhea" id="RHEA:31091"/>
        <dbReference type="ChEBI" id="CHEBI:57287"/>
        <dbReference type="ChEBI" id="CHEBI:57288"/>
        <dbReference type="ChEBI" id="CHEBI:57375"/>
        <dbReference type="ChEBI" id="CHEBI:62543"/>
    </reaction>
    <physiologicalReaction direction="right-to-left" evidence="31">
        <dbReference type="Rhea" id="RHEA:31093"/>
    </physiologicalReaction>
</comment>
<dbReference type="AlphaFoldDB" id="A0A914Z1J1"/>
<evidence type="ECO:0000256" key="21">
    <source>
        <dbReference type="ARBA" id="ARBA00032316"/>
    </source>
</evidence>
<dbReference type="EC" id="2.3.1.16" evidence="11"/>
<dbReference type="Proteomes" id="UP000887577">
    <property type="component" value="Unplaced"/>
</dbReference>
<evidence type="ECO:0000256" key="2">
    <source>
        <dbReference type="ARBA" id="ARBA00012352"/>
    </source>
</evidence>
<feature type="domain" description="SCP2" evidence="35">
    <location>
        <begin position="134"/>
        <end position="233"/>
    </location>
</feature>
<evidence type="ECO:0000256" key="3">
    <source>
        <dbReference type="ARBA" id="ARBA00014545"/>
    </source>
</evidence>
<keyword evidence="8" id="KW-0446">Lipid-binding</keyword>
<comment type="catalytic activity">
    <reaction evidence="29">
        <text>an acyl-CoA + acetyl-CoA = a 3-oxoacyl-CoA + CoA</text>
        <dbReference type="Rhea" id="RHEA:21564"/>
        <dbReference type="ChEBI" id="CHEBI:57287"/>
        <dbReference type="ChEBI" id="CHEBI:57288"/>
        <dbReference type="ChEBI" id="CHEBI:58342"/>
        <dbReference type="ChEBI" id="CHEBI:90726"/>
        <dbReference type="EC" id="2.3.1.16"/>
    </reaction>
    <physiologicalReaction direction="right-to-left" evidence="29">
        <dbReference type="Rhea" id="RHEA:21566"/>
    </physiologicalReaction>
</comment>
<dbReference type="Pfam" id="PF22691">
    <property type="entry name" value="Thiolase_C_1"/>
    <property type="match status" value="1"/>
</dbReference>
<dbReference type="GO" id="GO:0003988">
    <property type="term" value="F:acetyl-CoA C-acyltransferase activity"/>
    <property type="evidence" value="ECO:0007669"/>
    <property type="project" value="UniProtKB-EC"/>
</dbReference>
<evidence type="ECO:0000256" key="19">
    <source>
        <dbReference type="ARBA" id="ARBA00031346"/>
    </source>
</evidence>
<comment type="catalytic activity">
    <reaction evidence="33">
        <text>octanoyl-CoA + acetyl-CoA = 3-oxodecanoyl-CoA + CoA</text>
        <dbReference type="Rhea" id="RHEA:31087"/>
        <dbReference type="ChEBI" id="CHEBI:57287"/>
        <dbReference type="ChEBI" id="CHEBI:57288"/>
        <dbReference type="ChEBI" id="CHEBI:57386"/>
        <dbReference type="ChEBI" id="CHEBI:62548"/>
    </reaction>
    <physiologicalReaction direction="right-to-left" evidence="33">
        <dbReference type="Rhea" id="RHEA:31089"/>
    </physiologicalReaction>
</comment>
<evidence type="ECO:0000256" key="8">
    <source>
        <dbReference type="ARBA" id="ARBA00023121"/>
    </source>
</evidence>
<comment type="function">
    <text evidence="24">Plays a crucial role in the peroxisomal oxidation of branched-chain fatty acids. Catalyzes the last step of the peroxisomal beta-oxidation of branched chain fatty acids and the side chain of the bile acid intermediates di- and trihydroxycoprostanic acids (DHCA and THCA). Also active with medium and long straight chain 3-oxoacyl-CoAs. Stimulates the microsomal conversion of 7-dehydrocholesterol to cholesterol and transfers phosphatidylcholine and 7-dehydrocholesterol between membrances, in vitro. Isoforms SCP2 and SCPx cooperate in peroxisomal oxidation of certain naturally occurring tetramethyl-branched fatty acyl-CoAs.</text>
</comment>
<comment type="catalytic activity">
    <reaction evidence="25">
        <text>tetradecanoyl-CoA + acetyl-CoA = 3-oxohexadecanoyl-CoA + CoA</text>
        <dbReference type="Rhea" id="RHEA:18161"/>
        <dbReference type="ChEBI" id="CHEBI:57287"/>
        <dbReference type="ChEBI" id="CHEBI:57288"/>
        <dbReference type="ChEBI" id="CHEBI:57349"/>
        <dbReference type="ChEBI" id="CHEBI:57385"/>
        <dbReference type="EC" id="2.3.1.155"/>
    </reaction>
    <physiologicalReaction direction="right-to-left" evidence="25">
        <dbReference type="Rhea" id="RHEA:18163"/>
    </physiologicalReaction>
</comment>
<evidence type="ECO:0000256" key="18">
    <source>
        <dbReference type="ARBA" id="ARBA00031275"/>
    </source>
</evidence>
<comment type="function">
    <text evidence="23">Mediates the transfer of all common phospholipids, cholesterol and gangliosides from the endoplasmic reticulum to the plasma membrane. May play a role in regulating steroidogenesis. Stimulates the microsomal conversion of 7-dehydrocholesterol to cholesterol. Also binds fatty acids and fatty acyl Coenzyme A (CoA) such as phytanoyl-CoA. Involved in the regulation phospholipid synthesis in endoplasmic reticulum enhancing the incorporation of exogenous fatty acid into glycerides. Seems to stimulate the rate-limiting step in phosphatidic acid formation mediated by GPAT3. Isoforms SCP2 and SCPx cooperate in peroxisomal oxidation of certain naturally occurring tetramethyl-branched fatty acyl-CoAs.</text>
</comment>
<evidence type="ECO:0000256" key="22">
    <source>
        <dbReference type="ARBA" id="ARBA00033178"/>
    </source>
</evidence>
<dbReference type="WBParaSite" id="PSU_v2.g6578.t1">
    <property type="protein sequence ID" value="PSU_v2.g6578.t1"/>
    <property type="gene ID" value="PSU_v2.g6578"/>
</dbReference>
<dbReference type="EC" id="2.3.1.176" evidence="2"/>
<dbReference type="Gene3D" id="3.40.47.10">
    <property type="match status" value="1"/>
</dbReference>
<keyword evidence="7" id="KW-0443">Lipid metabolism</keyword>
<dbReference type="Pfam" id="PF02036">
    <property type="entry name" value="SCP2"/>
    <property type="match status" value="1"/>
</dbReference>
<protein>
    <recommendedName>
        <fullName evidence="3">Sterol carrier protein 2</fullName>
        <ecNumber evidence="10">2.3.1.155</ecNumber>
        <ecNumber evidence="11">2.3.1.16</ecNumber>
        <ecNumber evidence="2">2.3.1.176</ecNumber>
    </recommendedName>
    <alternativeName>
        <fullName evidence="20">Acetyl-CoA C-myristoyltransferase</fullName>
    </alternativeName>
    <alternativeName>
        <fullName evidence="17">Non-specific lipid-transfer protein</fullName>
    </alternativeName>
    <alternativeName>
        <fullName evidence="21">Propanoyl-CoA C-acyltransferase</fullName>
    </alternativeName>
    <alternativeName>
        <fullName evidence="16">SCP-2/3-oxoacyl-CoA thiolase</fullName>
    </alternativeName>
    <alternativeName>
        <fullName evidence="18">SCP-2/thiolase</fullName>
    </alternativeName>
    <alternativeName>
        <fullName evidence="19">SCP-chi</fullName>
    </alternativeName>
    <alternativeName>
        <fullName evidence="22">Sterol carrier protein X</fullName>
    </alternativeName>
</protein>
<keyword evidence="9" id="KW-0012">Acyltransferase</keyword>
<evidence type="ECO:0000256" key="14">
    <source>
        <dbReference type="ARBA" id="ARBA00024514"/>
    </source>
</evidence>
<evidence type="ECO:0000259" key="35">
    <source>
        <dbReference type="Pfam" id="PF02036"/>
    </source>
</evidence>
<evidence type="ECO:0000256" key="16">
    <source>
        <dbReference type="ARBA" id="ARBA00030531"/>
    </source>
</evidence>
<dbReference type="InterPro" id="IPR036527">
    <property type="entry name" value="SCP2_sterol-bd_dom_sf"/>
</dbReference>
<comment type="catalytic activity">
    <reaction evidence="28">
        <text>butanoyl-CoA + acetyl-CoA = 3-oxohexanoyl-CoA + CoA</text>
        <dbReference type="Rhea" id="RHEA:31111"/>
        <dbReference type="ChEBI" id="CHEBI:57287"/>
        <dbReference type="ChEBI" id="CHEBI:57288"/>
        <dbReference type="ChEBI" id="CHEBI:57371"/>
        <dbReference type="ChEBI" id="CHEBI:62418"/>
    </reaction>
    <physiologicalReaction direction="right-to-left" evidence="28">
        <dbReference type="Rhea" id="RHEA:31113"/>
    </physiologicalReaction>
</comment>
<evidence type="ECO:0000256" key="33">
    <source>
        <dbReference type="ARBA" id="ARBA00049542"/>
    </source>
</evidence>
<evidence type="ECO:0000256" key="32">
    <source>
        <dbReference type="ARBA" id="ARBA00049306"/>
    </source>
</evidence>
<comment type="catalytic activity">
    <reaction evidence="27">
        <text>decanoyl-CoA + acetyl-CoA = 3-oxododecanoyl-CoA + CoA</text>
        <dbReference type="Rhea" id="RHEA:31183"/>
        <dbReference type="ChEBI" id="CHEBI:57287"/>
        <dbReference type="ChEBI" id="CHEBI:57288"/>
        <dbReference type="ChEBI" id="CHEBI:61430"/>
        <dbReference type="ChEBI" id="CHEBI:62615"/>
    </reaction>
    <physiologicalReaction direction="right-to-left" evidence="27">
        <dbReference type="Rhea" id="RHEA:31185"/>
    </physiologicalReaction>
</comment>
<accession>A0A914Z1J1</accession>
<evidence type="ECO:0000256" key="1">
    <source>
        <dbReference type="ARBA" id="ARBA00004496"/>
    </source>
</evidence>
<comment type="catalytic activity">
    <reaction evidence="14">
        <text>3-oxo-(9Z-octadecenoyl)-CoA + CoA = (7Z)-hexadecenoyl-CoA + acetyl-CoA</text>
        <dbReference type="Rhea" id="RHEA:47400"/>
        <dbReference type="ChEBI" id="CHEBI:57287"/>
        <dbReference type="ChEBI" id="CHEBI:57288"/>
        <dbReference type="ChEBI" id="CHEBI:87695"/>
        <dbReference type="ChEBI" id="CHEBI:87698"/>
    </reaction>
    <physiologicalReaction direction="left-to-right" evidence="14">
        <dbReference type="Rhea" id="RHEA:47401"/>
    </physiologicalReaction>
</comment>
<keyword evidence="6" id="KW-0445">Lipid transport</keyword>
<comment type="catalytic activity">
    <reaction evidence="32">
        <text>3-oxohexadecanedioyl-CoA + CoA = tetradecanedioyl-CoA + acetyl-CoA</text>
        <dbReference type="Rhea" id="RHEA:40343"/>
        <dbReference type="ChEBI" id="CHEBI:57287"/>
        <dbReference type="ChEBI" id="CHEBI:57288"/>
        <dbReference type="ChEBI" id="CHEBI:77081"/>
        <dbReference type="ChEBI" id="CHEBI:77084"/>
    </reaction>
    <physiologicalReaction direction="left-to-right" evidence="32">
        <dbReference type="Rhea" id="RHEA:40344"/>
    </physiologicalReaction>
</comment>
<dbReference type="GO" id="GO:0006869">
    <property type="term" value="P:lipid transport"/>
    <property type="evidence" value="ECO:0007669"/>
    <property type="project" value="UniProtKB-KW"/>
</dbReference>
<evidence type="ECO:0000256" key="23">
    <source>
        <dbReference type="ARBA" id="ARBA00045738"/>
    </source>
</evidence>
<evidence type="ECO:0000256" key="30">
    <source>
        <dbReference type="ARBA" id="ARBA00049268"/>
    </source>
</evidence>
<evidence type="ECO:0000256" key="20">
    <source>
        <dbReference type="ARBA" id="ARBA00032093"/>
    </source>
</evidence>
<feature type="domain" description="Thiolase C-terminal" evidence="36">
    <location>
        <begin position="5"/>
        <end position="86"/>
    </location>
</feature>
<name>A0A914Z1J1_9BILA</name>
<dbReference type="GO" id="GO:0008289">
    <property type="term" value="F:lipid binding"/>
    <property type="evidence" value="ECO:0007669"/>
    <property type="project" value="UniProtKB-KW"/>
</dbReference>
<dbReference type="PANTHER" id="PTHR42870:SF1">
    <property type="entry name" value="NON-SPECIFIC LIPID-TRANSFER PROTEIN-LIKE 2"/>
    <property type="match status" value="1"/>
</dbReference>
<comment type="catalytic activity">
    <reaction evidence="13">
        <text>choloyl-CoA + propanoyl-CoA = 3alpha,7alpha,12alpha-trihydroxy-24-oxo-5beta-cholestan-26-oyl-CoA + CoA</text>
        <dbReference type="Rhea" id="RHEA:16865"/>
        <dbReference type="ChEBI" id="CHEBI:57287"/>
        <dbReference type="ChEBI" id="CHEBI:57373"/>
        <dbReference type="ChEBI" id="CHEBI:57392"/>
        <dbReference type="ChEBI" id="CHEBI:58507"/>
        <dbReference type="EC" id="2.3.1.176"/>
    </reaction>
    <physiologicalReaction direction="right-to-left" evidence="13">
        <dbReference type="Rhea" id="RHEA:16867"/>
    </physiologicalReaction>
</comment>
<evidence type="ECO:0000256" key="29">
    <source>
        <dbReference type="ARBA" id="ARBA00049178"/>
    </source>
</evidence>
<dbReference type="SUPFAM" id="SSF53901">
    <property type="entry name" value="Thiolase-like"/>
    <property type="match status" value="1"/>
</dbReference>
<reference evidence="38" key="1">
    <citation type="submission" date="2022-11" db="UniProtKB">
        <authorList>
            <consortium name="WormBaseParasite"/>
        </authorList>
    </citation>
    <scope>IDENTIFICATION</scope>
</reference>
<feature type="region of interest" description="Disordered" evidence="34">
    <location>
        <begin position="101"/>
        <end position="127"/>
    </location>
</feature>
<evidence type="ECO:0000256" key="12">
    <source>
        <dbReference type="ARBA" id="ARBA00024471"/>
    </source>
</evidence>
<evidence type="ECO:0000256" key="31">
    <source>
        <dbReference type="ARBA" id="ARBA00049270"/>
    </source>
</evidence>
<comment type="catalytic activity">
    <reaction evidence="15">
        <text>7-dehydrocholesterol(in) = 7-dehydrocholesterol(out)</text>
        <dbReference type="Rhea" id="RHEA:62960"/>
        <dbReference type="ChEBI" id="CHEBI:17759"/>
    </reaction>
</comment>
<evidence type="ECO:0000259" key="36">
    <source>
        <dbReference type="Pfam" id="PF22691"/>
    </source>
</evidence>
<dbReference type="SUPFAM" id="SSF55718">
    <property type="entry name" value="SCP-like"/>
    <property type="match status" value="1"/>
</dbReference>
<evidence type="ECO:0000256" key="11">
    <source>
        <dbReference type="ARBA" id="ARBA00024073"/>
    </source>
</evidence>
<sequence length="241" mass="25910">MLHFWITYEAIGLCPIGKAGELIDRGDNTYGGKWVVNPSGGLISKGHPIGATGVAQIVELSNQLRGRCGKRQVPNCKVAMQHNIGIGGAVVVGLYKMADGGSSHHDNNNNTSSKIENGSGNGNESGSLQSDAIFKEIQARAESEKDLVKNVQASFRITVTDGKTTKAWTINLKKDPPFIGESSEKVDVEINVKDEDFVQMAAGKLKPDQAFMQGKMKLKGNIAKAMKLKSILDPSMLKSKI</sequence>
<evidence type="ECO:0000256" key="25">
    <source>
        <dbReference type="ARBA" id="ARBA00047485"/>
    </source>
</evidence>
<dbReference type="PANTHER" id="PTHR42870">
    <property type="entry name" value="ACETYL-COA C-ACETYLTRANSFERASE"/>
    <property type="match status" value="1"/>
</dbReference>
<evidence type="ECO:0000256" key="34">
    <source>
        <dbReference type="SAM" id="MobiDB-lite"/>
    </source>
</evidence>
<dbReference type="GO" id="GO:0050633">
    <property type="term" value="F:acetyl-CoA C-myristoyltransferase activity"/>
    <property type="evidence" value="ECO:0007669"/>
    <property type="project" value="UniProtKB-EC"/>
</dbReference>
<keyword evidence="4" id="KW-0813">Transport</keyword>
<dbReference type="PROSITE" id="PS00737">
    <property type="entry name" value="THIOLASE_2"/>
    <property type="match status" value="1"/>
</dbReference>
<dbReference type="Gene3D" id="3.30.1050.10">
    <property type="entry name" value="SCP2 sterol-binding domain"/>
    <property type="match status" value="1"/>
</dbReference>
<evidence type="ECO:0000256" key="10">
    <source>
        <dbReference type="ARBA" id="ARBA00024058"/>
    </source>
</evidence>
<keyword evidence="5" id="KW-0963">Cytoplasm</keyword>
<evidence type="ECO:0000256" key="9">
    <source>
        <dbReference type="ARBA" id="ARBA00023315"/>
    </source>
</evidence>
<feature type="compositionally biased region" description="Low complexity" evidence="34">
    <location>
        <begin position="108"/>
        <end position="127"/>
    </location>
</feature>
<proteinExistence type="predicted"/>
<comment type="catalytic activity">
    <reaction evidence="26">
        <text>hexanoyl-CoA + acetyl-CoA = 3-oxooctanoyl-CoA + CoA</text>
        <dbReference type="Rhea" id="RHEA:31203"/>
        <dbReference type="ChEBI" id="CHEBI:57287"/>
        <dbReference type="ChEBI" id="CHEBI:57288"/>
        <dbReference type="ChEBI" id="CHEBI:62619"/>
        <dbReference type="ChEBI" id="CHEBI:62620"/>
    </reaction>
    <physiologicalReaction direction="right-to-left" evidence="26">
        <dbReference type="Rhea" id="RHEA:31205"/>
    </physiologicalReaction>
</comment>
<evidence type="ECO:0000256" key="4">
    <source>
        <dbReference type="ARBA" id="ARBA00022448"/>
    </source>
</evidence>
<evidence type="ECO:0000256" key="27">
    <source>
        <dbReference type="ARBA" id="ARBA00048004"/>
    </source>
</evidence>
<evidence type="ECO:0000313" key="38">
    <source>
        <dbReference type="WBParaSite" id="PSU_v2.g6578.t1"/>
    </source>
</evidence>
<evidence type="ECO:0000256" key="15">
    <source>
        <dbReference type="ARBA" id="ARBA00029287"/>
    </source>
</evidence>
<evidence type="ECO:0000256" key="7">
    <source>
        <dbReference type="ARBA" id="ARBA00023098"/>
    </source>
</evidence>
<dbReference type="InterPro" id="IPR003033">
    <property type="entry name" value="SCP2_sterol-bd_dom"/>
</dbReference>
<keyword evidence="9" id="KW-0808">Transferase</keyword>
<evidence type="ECO:0000313" key="37">
    <source>
        <dbReference type="Proteomes" id="UP000887577"/>
    </source>
</evidence>
<dbReference type="InterPro" id="IPR016039">
    <property type="entry name" value="Thiolase-like"/>
</dbReference>
<comment type="subcellular location">
    <subcellularLocation>
        <location evidence="1">Cytoplasm</location>
    </subcellularLocation>
</comment>
<evidence type="ECO:0000256" key="13">
    <source>
        <dbReference type="ARBA" id="ARBA00024509"/>
    </source>
</evidence>
<dbReference type="InterPro" id="IPR020613">
    <property type="entry name" value="Thiolase_CS"/>
</dbReference>
<evidence type="ECO:0000256" key="5">
    <source>
        <dbReference type="ARBA" id="ARBA00022490"/>
    </source>
</evidence>
<evidence type="ECO:0000256" key="24">
    <source>
        <dbReference type="ARBA" id="ARBA00045994"/>
    </source>
</evidence>
<dbReference type="GO" id="GO:0006629">
    <property type="term" value="P:lipid metabolic process"/>
    <property type="evidence" value="ECO:0007669"/>
    <property type="project" value="UniProtKB-KW"/>
</dbReference>
<evidence type="ECO:0000256" key="17">
    <source>
        <dbReference type="ARBA" id="ARBA00030851"/>
    </source>
</evidence>
<organism evidence="37 38">
    <name type="scientific">Panagrolaimus superbus</name>
    <dbReference type="NCBI Taxonomy" id="310955"/>
    <lineage>
        <taxon>Eukaryota</taxon>
        <taxon>Metazoa</taxon>
        <taxon>Ecdysozoa</taxon>
        <taxon>Nematoda</taxon>
        <taxon>Chromadorea</taxon>
        <taxon>Rhabditida</taxon>
        <taxon>Tylenchina</taxon>
        <taxon>Panagrolaimomorpha</taxon>
        <taxon>Panagrolaimoidea</taxon>
        <taxon>Panagrolaimidae</taxon>
        <taxon>Panagrolaimus</taxon>
    </lineage>
</organism>
<dbReference type="InterPro" id="IPR055140">
    <property type="entry name" value="Thiolase_C_2"/>
</dbReference>
<comment type="catalytic activity">
    <reaction evidence="12">
        <text>propanoyl-CoA + tetradecanoyl-CoA = 3-oxo-2-methylhexadecanoyl-CoA + CoA</text>
        <dbReference type="Rhea" id="RHEA:46344"/>
        <dbReference type="ChEBI" id="CHEBI:57287"/>
        <dbReference type="ChEBI" id="CHEBI:57385"/>
        <dbReference type="ChEBI" id="CHEBI:57392"/>
        <dbReference type="ChEBI" id="CHEBI:86042"/>
    </reaction>
    <physiologicalReaction direction="right-to-left" evidence="12">
        <dbReference type="Rhea" id="RHEA:46346"/>
    </physiologicalReaction>
</comment>
<keyword evidence="37" id="KW-1185">Reference proteome</keyword>
<evidence type="ECO:0000256" key="28">
    <source>
        <dbReference type="ARBA" id="ARBA00048553"/>
    </source>
</evidence>
<comment type="catalytic activity">
    <reaction evidence="30">
        <text>hexadecanoyl-CoA + acetyl-CoA = 3-oxooctadecanoyl-CoA + CoA</text>
        <dbReference type="Rhea" id="RHEA:35279"/>
        <dbReference type="ChEBI" id="CHEBI:57287"/>
        <dbReference type="ChEBI" id="CHEBI:57288"/>
        <dbReference type="ChEBI" id="CHEBI:57379"/>
        <dbReference type="ChEBI" id="CHEBI:71407"/>
    </reaction>
    <physiologicalReaction direction="right-to-left" evidence="30">
        <dbReference type="Rhea" id="RHEA:35281"/>
    </physiologicalReaction>
</comment>
<evidence type="ECO:0000256" key="6">
    <source>
        <dbReference type="ARBA" id="ARBA00023055"/>
    </source>
</evidence>
<dbReference type="EC" id="2.3.1.155" evidence="10"/>
<dbReference type="GO" id="GO:0005737">
    <property type="term" value="C:cytoplasm"/>
    <property type="evidence" value="ECO:0007669"/>
    <property type="project" value="UniProtKB-SubCell"/>
</dbReference>
<evidence type="ECO:0000256" key="26">
    <source>
        <dbReference type="ARBA" id="ARBA00048001"/>
    </source>
</evidence>